<dbReference type="AlphaFoldDB" id="A0A974Y1Y0"/>
<name>A0A974Y1Y0_9GAMM</name>
<sequence>MSTPAAVLARRLLLAALIALTALFVWWFGTAARPWVALAVFALPPAVLAVAALRGARQAAFWAGVLALAWFSHGVMVAWSRPPERVFALIEIVLAVVVVVAVSLPGMQARFGRRR</sequence>
<keyword evidence="1" id="KW-1133">Transmembrane helix</keyword>
<organism evidence="2 3">
    <name type="scientific">Agrilutibacter solisilvae</name>
    <dbReference type="NCBI Taxonomy" id="2763317"/>
    <lineage>
        <taxon>Bacteria</taxon>
        <taxon>Pseudomonadati</taxon>
        <taxon>Pseudomonadota</taxon>
        <taxon>Gammaproteobacteria</taxon>
        <taxon>Lysobacterales</taxon>
        <taxon>Lysobacteraceae</taxon>
        <taxon>Agrilutibacter</taxon>
    </lineage>
</organism>
<gene>
    <name evidence="2" type="ORF">I8J32_008285</name>
</gene>
<feature type="transmembrane region" description="Helical" evidence="1">
    <location>
        <begin position="86"/>
        <end position="107"/>
    </location>
</feature>
<reference evidence="2 3" key="1">
    <citation type="submission" date="2021-03" db="EMBL/GenBank/DDBJ databases">
        <title>Lysobacter sp. nov. isolated from soil of gangwondo yeongwol, south Korea.</title>
        <authorList>
            <person name="Kim K.R."/>
            <person name="Kim K.H."/>
            <person name="Jeon C.O."/>
        </authorList>
    </citation>
    <scope>NUCLEOTIDE SEQUENCE [LARGE SCALE GENOMIC DNA]</scope>
    <source>
        <strain evidence="2 3">R19</strain>
    </source>
</reference>
<evidence type="ECO:0000313" key="3">
    <source>
        <dbReference type="Proteomes" id="UP000639274"/>
    </source>
</evidence>
<dbReference type="Pfam" id="PF09842">
    <property type="entry name" value="DUF2069"/>
    <property type="match status" value="1"/>
</dbReference>
<proteinExistence type="predicted"/>
<dbReference type="RefSeq" id="WP_200610643.1">
    <property type="nucleotide sequence ID" value="NZ_CP071518.1"/>
</dbReference>
<keyword evidence="1" id="KW-0472">Membrane</keyword>
<dbReference type="Proteomes" id="UP000639274">
    <property type="component" value="Chromosome"/>
</dbReference>
<evidence type="ECO:0000313" key="2">
    <source>
        <dbReference type="EMBL" id="QSX79814.1"/>
    </source>
</evidence>
<dbReference type="InterPro" id="IPR018643">
    <property type="entry name" value="DUF2069_membrane"/>
</dbReference>
<keyword evidence="3" id="KW-1185">Reference proteome</keyword>
<feature type="transmembrane region" description="Helical" evidence="1">
    <location>
        <begin position="35"/>
        <end position="53"/>
    </location>
</feature>
<keyword evidence="1" id="KW-0812">Transmembrane</keyword>
<feature type="transmembrane region" description="Helical" evidence="1">
    <location>
        <begin position="12"/>
        <end position="29"/>
    </location>
</feature>
<protein>
    <submittedName>
        <fullName evidence="2">DUF2069 domain-containing protein</fullName>
    </submittedName>
</protein>
<dbReference type="KEGG" id="lsf:I8J32_008285"/>
<feature type="transmembrane region" description="Helical" evidence="1">
    <location>
        <begin position="60"/>
        <end position="80"/>
    </location>
</feature>
<evidence type="ECO:0000256" key="1">
    <source>
        <dbReference type="SAM" id="Phobius"/>
    </source>
</evidence>
<accession>A0A974Y1Y0</accession>
<dbReference type="EMBL" id="CP071518">
    <property type="protein sequence ID" value="QSX79814.1"/>
    <property type="molecule type" value="Genomic_DNA"/>
</dbReference>